<evidence type="ECO:0000256" key="1">
    <source>
        <dbReference type="ARBA" id="ARBA00004389"/>
    </source>
</evidence>
<evidence type="ECO:0000256" key="5">
    <source>
        <dbReference type="ARBA" id="ARBA00023136"/>
    </source>
</evidence>
<dbReference type="PRINTS" id="PR00625">
    <property type="entry name" value="JDOMAIN"/>
</dbReference>
<dbReference type="PROSITE" id="PS50076">
    <property type="entry name" value="DNAJ_2"/>
    <property type="match status" value="1"/>
</dbReference>
<protein>
    <recommendedName>
        <fullName evidence="7">J domain-containing protein</fullName>
    </recommendedName>
</protein>
<evidence type="ECO:0000313" key="8">
    <source>
        <dbReference type="EMBL" id="KAL1586656.1"/>
    </source>
</evidence>
<dbReference type="AlphaFoldDB" id="A0AB34KT22"/>
<dbReference type="Pfam" id="PF09320">
    <property type="entry name" value="DUF1977"/>
    <property type="match status" value="1"/>
</dbReference>
<organism evidence="8 9">
    <name type="scientific">Cladosporium halotolerans</name>
    <dbReference type="NCBI Taxonomy" id="1052096"/>
    <lineage>
        <taxon>Eukaryota</taxon>
        <taxon>Fungi</taxon>
        <taxon>Dikarya</taxon>
        <taxon>Ascomycota</taxon>
        <taxon>Pezizomycotina</taxon>
        <taxon>Dothideomycetes</taxon>
        <taxon>Dothideomycetidae</taxon>
        <taxon>Cladosporiales</taxon>
        <taxon>Cladosporiaceae</taxon>
        <taxon>Cladosporium</taxon>
    </lineage>
</organism>
<evidence type="ECO:0000313" key="9">
    <source>
        <dbReference type="Proteomes" id="UP000803884"/>
    </source>
</evidence>
<feature type="domain" description="J" evidence="7">
    <location>
        <begin position="34"/>
        <end position="101"/>
    </location>
</feature>
<gene>
    <name evidence="8" type="ORF">WHR41_04654</name>
</gene>
<keyword evidence="4" id="KW-1133">Transmembrane helix</keyword>
<dbReference type="PANTHER" id="PTHR43908:SF3">
    <property type="entry name" value="AT29763P-RELATED"/>
    <property type="match status" value="1"/>
</dbReference>
<name>A0AB34KT22_9PEZI</name>
<dbReference type="FunFam" id="1.10.287.110:FF:000069">
    <property type="entry name" value="ER associated DnaJ chaperone"/>
    <property type="match status" value="1"/>
</dbReference>
<evidence type="ECO:0000259" key="7">
    <source>
        <dbReference type="PROSITE" id="PS50076"/>
    </source>
</evidence>
<sequence>MASNHSHNDGSSTRAYTVEQKAAVLRVKKCGNTDYYDILGLEEKKAVCTDAEIKKAYRKLSLLTHPDKNGYTGADEAFKKVSRAFQILSDPDKKSKYDKFGGDPESRFSGASASGASPFSGFASQRAPRGGPMFEEEISPEELFRQFFGGGMGGGPFGGGPFGGFGGNGFVFNMNGGGPGVRIHQMGGGVPRRRPHNHANQEPASPLAALQSLLPLLLLFIVPLLSSLFSGSAPTYPSVRYDNPLPPQTLHHVSSKLKVDYYVNPVEINDYTPSKWKNLDKYVEQRYVQRLSSDCEWQMAQRQRAFQEAQGFWSRNEEKWEQATNMGMPACKKLEGWGYRIAY</sequence>
<dbReference type="SMART" id="SM00271">
    <property type="entry name" value="DnaJ"/>
    <property type="match status" value="1"/>
</dbReference>
<dbReference type="GO" id="GO:0030544">
    <property type="term" value="F:Hsp70 protein binding"/>
    <property type="evidence" value="ECO:0007669"/>
    <property type="project" value="TreeGrafter"/>
</dbReference>
<dbReference type="InterPro" id="IPR036869">
    <property type="entry name" value="J_dom_sf"/>
</dbReference>
<evidence type="ECO:0000256" key="3">
    <source>
        <dbReference type="ARBA" id="ARBA00022824"/>
    </source>
</evidence>
<dbReference type="EMBL" id="JAAQHG020000013">
    <property type="protein sequence ID" value="KAL1586656.1"/>
    <property type="molecule type" value="Genomic_DNA"/>
</dbReference>
<comment type="caution">
    <text evidence="8">The sequence shown here is derived from an EMBL/GenBank/DDBJ whole genome shotgun (WGS) entry which is preliminary data.</text>
</comment>
<dbReference type="CDD" id="cd06257">
    <property type="entry name" value="DnaJ"/>
    <property type="match status" value="1"/>
</dbReference>
<dbReference type="GO" id="GO:0071218">
    <property type="term" value="P:cellular response to misfolded protein"/>
    <property type="evidence" value="ECO:0007669"/>
    <property type="project" value="TreeGrafter"/>
</dbReference>
<keyword evidence="2" id="KW-0812">Transmembrane</keyword>
<dbReference type="InterPro" id="IPR018253">
    <property type="entry name" value="DnaJ_domain_CS"/>
</dbReference>
<dbReference type="PANTHER" id="PTHR43908">
    <property type="entry name" value="AT29763P-RELATED"/>
    <property type="match status" value="1"/>
</dbReference>
<keyword evidence="5" id="KW-0472">Membrane</keyword>
<dbReference type="SUPFAM" id="SSF46565">
    <property type="entry name" value="Chaperone J-domain"/>
    <property type="match status" value="1"/>
</dbReference>
<dbReference type="Gene3D" id="1.10.287.110">
    <property type="entry name" value="DnaJ domain"/>
    <property type="match status" value="1"/>
</dbReference>
<keyword evidence="9" id="KW-1185">Reference proteome</keyword>
<feature type="compositionally biased region" description="Basic and acidic residues" evidence="6">
    <location>
        <begin position="93"/>
        <end position="106"/>
    </location>
</feature>
<evidence type="ECO:0000256" key="2">
    <source>
        <dbReference type="ARBA" id="ARBA00022692"/>
    </source>
</evidence>
<dbReference type="Pfam" id="PF00226">
    <property type="entry name" value="DnaJ"/>
    <property type="match status" value="1"/>
</dbReference>
<dbReference type="InterPro" id="IPR001623">
    <property type="entry name" value="DnaJ_domain"/>
</dbReference>
<comment type="subcellular location">
    <subcellularLocation>
        <location evidence="1">Endoplasmic reticulum membrane</location>
        <topology evidence="1">Single-pass membrane protein</topology>
    </subcellularLocation>
</comment>
<dbReference type="InterPro" id="IPR051100">
    <property type="entry name" value="DnaJ_subfamily_B/C"/>
</dbReference>
<feature type="compositionally biased region" description="Low complexity" evidence="6">
    <location>
        <begin position="107"/>
        <end position="124"/>
    </location>
</feature>
<accession>A0AB34KT22</accession>
<reference evidence="8 9" key="1">
    <citation type="journal article" date="2020" name="Microbiol. Resour. Announc.">
        <title>Draft Genome Sequence of a Cladosporium Species Isolated from the Mesophotic Ascidian Didemnum maculosum.</title>
        <authorList>
            <person name="Gioti A."/>
            <person name="Siaperas R."/>
            <person name="Nikolaivits E."/>
            <person name="Le Goff G."/>
            <person name="Ouazzani J."/>
            <person name="Kotoulas G."/>
            <person name="Topakas E."/>
        </authorList>
    </citation>
    <scope>NUCLEOTIDE SEQUENCE [LARGE SCALE GENOMIC DNA]</scope>
    <source>
        <strain evidence="8 9">TM138-S3</strain>
    </source>
</reference>
<evidence type="ECO:0000256" key="6">
    <source>
        <dbReference type="SAM" id="MobiDB-lite"/>
    </source>
</evidence>
<dbReference type="GO" id="GO:0005789">
    <property type="term" value="C:endoplasmic reticulum membrane"/>
    <property type="evidence" value="ECO:0007669"/>
    <property type="project" value="UniProtKB-SubCell"/>
</dbReference>
<feature type="region of interest" description="Disordered" evidence="6">
    <location>
        <begin position="93"/>
        <end position="133"/>
    </location>
</feature>
<dbReference type="GeneID" id="96006098"/>
<dbReference type="Proteomes" id="UP000803884">
    <property type="component" value="Unassembled WGS sequence"/>
</dbReference>
<dbReference type="RefSeq" id="XP_069229761.1">
    <property type="nucleotide sequence ID" value="XM_069373260.1"/>
</dbReference>
<keyword evidence="3" id="KW-0256">Endoplasmic reticulum</keyword>
<proteinExistence type="predicted"/>
<evidence type="ECO:0000256" key="4">
    <source>
        <dbReference type="ARBA" id="ARBA00022989"/>
    </source>
</evidence>
<dbReference type="InterPro" id="IPR015399">
    <property type="entry name" value="DUF1977_DnaJ-like"/>
</dbReference>
<dbReference type="PROSITE" id="PS00636">
    <property type="entry name" value="DNAJ_1"/>
    <property type="match status" value="1"/>
</dbReference>